<dbReference type="RefSeq" id="WP_130344500.1">
    <property type="nucleotide sequence ID" value="NZ_SGWQ01000004.1"/>
</dbReference>
<dbReference type="PIRSF" id="PIRSF029171">
    <property type="entry name" value="Esterase_LipA"/>
    <property type="match status" value="1"/>
</dbReference>
<dbReference type="Gene3D" id="3.40.50.1820">
    <property type="entry name" value="alpha/beta hydrolase"/>
    <property type="match status" value="1"/>
</dbReference>
<reference evidence="1 2" key="1">
    <citation type="submission" date="2019-02" db="EMBL/GenBank/DDBJ databases">
        <title>Genomic Encyclopedia of Type Strains, Phase IV (KMG-IV): sequencing the most valuable type-strain genomes for metagenomic binning, comparative biology and taxonomic classification.</title>
        <authorList>
            <person name="Goeker M."/>
        </authorList>
    </citation>
    <scope>NUCLEOTIDE SEQUENCE [LARGE SCALE GENOMIC DNA]</scope>
    <source>
        <strain evidence="1 2">DSM 101727</strain>
    </source>
</reference>
<gene>
    <name evidence="1" type="ORF">EV193_10495</name>
</gene>
<organism evidence="1 2">
    <name type="scientific">Herbihabitans rhizosphaerae</name>
    <dbReference type="NCBI Taxonomy" id="1872711"/>
    <lineage>
        <taxon>Bacteria</taxon>
        <taxon>Bacillati</taxon>
        <taxon>Actinomycetota</taxon>
        <taxon>Actinomycetes</taxon>
        <taxon>Pseudonocardiales</taxon>
        <taxon>Pseudonocardiaceae</taxon>
        <taxon>Herbihabitans</taxon>
    </lineage>
</organism>
<proteinExistence type="predicted"/>
<dbReference type="EMBL" id="SGWQ01000004">
    <property type="protein sequence ID" value="RZS38884.1"/>
    <property type="molecule type" value="Genomic_DNA"/>
</dbReference>
<dbReference type="Pfam" id="PF03583">
    <property type="entry name" value="LIP"/>
    <property type="match status" value="1"/>
</dbReference>
<name>A0A4Q7KQY8_9PSEU</name>
<dbReference type="Proteomes" id="UP000294257">
    <property type="component" value="Unassembled WGS sequence"/>
</dbReference>
<dbReference type="PANTHER" id="PTHR34853:SF1">
    <property type="entry name" value="LIPASE 5"/>
    <property type="match status" value="1"/>
</dbReference>
<dbReference type="GO" id="GO:0004806">
    <property type="term" value="F:triacylglycerol lipase activity"/>
    <property type="evidence" value="ECO:0007669"/>
    <property type="project" value="InterPro"/>
</dbReference>
<sequence length="394" mass="41111">MRKIALAVVGVALAVLGLVVGVAPGAAESAAVVSVPEPDDDPFFRPAPGYESAPPGTVLKKRQVSVPMPVTAYQFQVRTNDAKDNPATVVSTLLVPPTPYPLGKRPLLSYQPAIDSLGDQCNPSYTLRTGTEKEAVLLGMGLAKGWAVVVTDYQGPRDAFAAGRMEGHGVLDGVRGALALPEAGLAGSPVGLWGYSGGALASGWAAELQPSYAPELQIKGVAAGGTPADPEAAVRTIEGGIGAGLAVGAIMGVMREYPELEQLMNDAGRELRDEVADLCVTDLTVRYPFRKIAEFTTSPDPLNEPVAKQVLALNTMGSKAPTAPVYLYHSLFDELVPHKSAVTVSKQWCAQGTKVKLYTDILSEHAILAVTGAPAAVAYLDARFLGRPAPSTCS</sequence>
<dbReference type="GO" id="GO:0016042">
    <property type="term" value="P:lipid catabolic process"/>
    <property type="evidence" value="ECO:0007669"/>
    <property type="project" value="InterPro"/>
</dbReference>
<evidence type="ECO:0000313" key="2">
    <source>
        <dbReference type="Proteomes" id="UP000294257"/>
    </source>
</evidence>
<dbReference type="OrthoDB" id="9798122at2"/>
<dbReference type="SUPFAM" id="SSF53474">
    <property type="entry name" value="alpha/beta-Hydrolases"/>
    <property type="match status" value="1"/>
</dbReference>
<evidence type="ECO:0000313" key="1">
    <source>
        <dbReference type="EMBL" id="RZS38884.1"/>
    </source>
</evidence>
<keyword evidence="2" id="KW-1185">Reference proteome</keyword>
<accession>A0A4Q7KQY8</accession>
<dbReference type="InterPro" id="IPR029058">
    <property type="entry name" value="AB_hydrolase_fold"/>
</dbReference>
<dbReference type="PANTHER" id="PTHR34853">
    <property type="match status" value="1"/>
</dbReference>
<comment type="caution">
    <text evidence="1">The sequence shown here is derived from an EMBL/GenBank/DDBJ whole genome shotgun (WGS) entry which is preliminary data.</text>
</comment>
<dbReference type="AlphaFoldDB" id="A0A4Q7KQY8"/>
<dbReference type="Gene3D" id="1.10.260.130">
    <property type="match status" value="1"/>
</dbReference>
<dbReference type="InterPro" id="IPR005152">
    <property type="entry name" value="Lipase_secreted"/>
</dbReference>
<protein>
    <submittedName>
        <fullName evidence="1">Secretory lipase</fullName>
    </submittedName>
</protein>